<keyword evidence="1" id="KW-0472">Membrane</keyword>
<accession>A0A383F0T0</accession>
<keyword evidence="1" id="KW-0812">Transmembrane</keyword>
<name>A0A383F0T0_9ZZZZ</name>
<feature type="transmembrane region" description="Helical" evidence="1">
    <location>
        <begin position="189"/>
        <end position="213"/>
    </location>
</feature>
<sequence length="228" mass="26420">NTQRYYVVANFDFFPKVENYPFDWQNIYIAMTIKNDKEQILQPIPLDLLDHDFEISGWTIENDFSGIKYQKNHLFQDVNLQKSVSINSENRAGWILKRKNNATLFKIGIPMSFLIFLVYYTTFSTYAESGSSIGILTTTFLSSIALYFSVEKPEPRKMTIVDLIFIWFYIVNGITVVTCGIASSLSENIFYLSNSILKALIPLSLISMGVYLLRRIRRSRNDIILDRD</sequence>
<dbReference type="AlphaFoldDB" id="A0A383F0T0"/>
<reference evidence="2" key="1">
    <citation type="submission" date="2018-05" db="EMBL/GenBank/DDBJ databases">
        <authorList>
            <person name="Lanie J.A."/>
            <person name="Ng W.-L."/>
            <person name="Kazmierczak K.M."/>
            <person name="Andrzejewski T.M."/>
            <person name="Davidsen T.M."/>
            <person name="Wayne K.J."/>
            <person name="Tettelin H."/>
            <person name="Glass J.I."/>
            <person name="Rusch D."/>
            <person name="Podicherti R."/>
            <person name="Tsui H.-C.T."/>
            <person name="Winkler M.E."/>
        </authorList>
    </citation>
    <scope>NUCLEOTIDE SEQUENCE</scope>
</reference>
<feature type="transmembrane region" description="Helical" evidence="1">
    <location>
        <begin position="129"/>
        <end position="148"/>
    </location>
</feature>
<evidence type="ECO:0008006" key="3">
    <source>
        <dbReference type="Google" id="ProtNLM"/>
    </source>
</evidence>
<evidence type="ECO:0000256" key="1">
    <source>
        <dbReference type="SAM" id="Phobius"/>
    </source>
</evidence>
<protein>
    <recommendedName>
        <fullName evidence="3">Neurotransmitter-gated ion-channel ligand-binding domain-containing protein</fullName>
    </recommendedName>
</protein>
<feature type="transmembrane region" description="Helical" evidence="1">
    <location>
        <begin position="104"/>
        <end position="123"/>
    </location>
</feature>
<evidence type="ECO:0000313" key="2">
    <source>
        <dbReference type="EMBL" id="SVE62273.1"/>
    </source>
</evidence>
<feature type="transmembrane region" description="Helical" evidence="1">
    <location>
        <begin position="160"/>
        <end position="183"/>
    </location>
</feature>
<gene>
    <name evidence="2" type="ORF">METZ01_LOCUS515127</name>
</gene>
<feature type="non-terminal residue" evidence="2">
    <location>
        <position position="1"/>
    </location>
</feature>
<feature type="non-terminal residue" evidence="2">
    <location>
        <position position="228"/>
    </location>
</feature>
<organism evidence="2">
    <name type="scientific">marine metagenome</name>
    <dbReference type="NCBI Taxonomy" id="408172"/>
    <lineage>
        <taxon>unclassified sequences</taxon>
        <taxon>metagenomes</taxon>
        <taxon>ecological metagenomes</taxon>
    </lineage>
</organism>
<dbReference type="EMBL" id="UINC01230232">
    <property type="protein sequence ID" value="SVE62273.1"/>
    <property type="molecule type" value="Genomic_DNA"/>
</dbReference>
<keyword evidence="1" id="KW-1133">Transmembrane helix</keyword>
<proteinExistence type="predicted"/>